<feature type="region of interest" description="Disordered" evidence="3">
    <location>
        <begin position="1"/>
        <end position="48"/>
    </location>
</feature>
<dbReference type="InterPro" id="IPR011489">
    <property type="entry name" value="EMI_domain"/>
</dbReference>
<dbReference type="AlphaFoldDB" id="A0A8B7U0K2"/>
<evidence type="ECO:0000313" key="5">
    <source>
        <dbReference type="RefSeq" id="XP_020012647.1"/>
    </source>
</evidence>
<accession>A0A8B7U0K2</accession>
<evidence type="ECO:0000259" key="4">
    <source>
        <dbReference type="PROSITE" id="PS51041"/>
    </source>
</evidence>
<feature type="region of interest" description="Disordered" evidence="3">
    <location>
        <begin position="89"/>
        <end position="154"/>
    </location>
</feature>
<dbReference type="PROSITE" id="PS51041">
    <property type="entry name" value="EMI"/>
    <property type="match status" value="1"/>
</dbReference>
<evidence type="ECO:0000256" key="2">
    <source>
        <dbReference type="ARBA" id="ARBA00023157"/>
    </source>
</evidence>
<protein>
    <submittedName>
        <fullName evidence="5">Uncharacterized protein LOC109682060</fullName>
    </submittedName>
</protein>
<proteinExistence type="predicted"/>
<dbReference type="RefSeq" id="XP_020012647.1">
    <property type="nucleotide sequence ID" value="XM_020157058.1"/>
</dbReference>
<dbReference type="KEGG" id="ccan:109682060"/>
<reference evidence="5" key="1">
    <citation type="submission" date="2025-08" db="UniProtKB">
        <authorList>
            <consortium name="RefSeq"/>
        </authorList>
    </citation>
    <scope>IDENTIFICATION</scope>
    <source>
        <tissue evidence="5">Leukocyte</tissue>
    </source>
</reference>
<keyword evidence="1" id="KW-0732">Signal</keyword>
<dbReference type="Pfam" id="PF07546">
    <property type="entry name" value="EMI"/>
    <property type="match status" value="1"/>
</dbReference>
<gene>
    <name evidence="5" type="primary">LOC109682060</name>
</gene>
<name>A0A8B7U0K2_CASCN</name>
<evidence type="ECO:0000256" key="1">
    <source>
        <dbReference type="ARBA" id="ARBA00022729"/>
    </source>
</evidence>
<evidence type="ECO:0000256" key="3">
    <source>
        <dbReference type="SAM" id="MobiDB-lite"/>
    </source>
</evidence>
<organism evidence="5">
    <name type="scientific">Castor canadensis</name>
    <name type="common">American beaver</name>
    <dbReference type="NCBI Taxonomy" id="51338"/>
    <lineage>
        <taxon>Eukaryota</taxon>
        <taxon>Metazoa</taxon>
        <taxon>Chordata</taxon>
        <taxon>Craniata</taxon>
        <taxon>Vertebrata</taxon>
        <taxon>Euteleostomi</taxon>
        <taxon>Mammalia</taxon>
        <taxon>Eutheria</taxon>
        <taxon>Euarchontoglires</taxon>
        <taxon>Glires</taxon>
        <taxon>Rodentia</taxon>
        <taxon>Castorimorpha</taxon>
        <taxon>Castoridae</taxon>
        <taxon>Castor</taxon>
    </lineage>
</organism>
<feature type="domain" description="EMI" evidence="4">
    <location>
        <begin position="199"/>
        <end position="241"/>
    </location>
</feature>
<sequence length="241" mass="26434">MARSCQRRKSEWSPNAPSPEADRDVPRPSREAGTRTRPRVARRADFGGFRRGQGRAWWKVRGGVARFWAETKGMSNWKFGNVAPYPEPFSSFTPNPLRRGEGTGDRETDRGEASAKGEEGARSGWGASSCLPPRRPAAGSLVRSPGSPLSGPARTMWQATRPLPRAPWRWALALLALGGVELCHAGPQPAYPARPSARNKNWCAYIVNKNVSCSVLEGSESFIQAQYNCAWNQMPCPSALV</sequence>
<dbReference type="OrthoDB" id="9880922at2759"/>
<feature type="compositionally biased region" description="Basic and acidic residues" evidence="3">
    <location>
        <begin position="20"/>
        <end position="34"/>
    </location>
</feature>
<keyword evidence="2" id="KW-1015">Disulfide bond</keyword>
<feature type="compositionally biased region" description="Basic and acidic residues" evidence="3">
    <location>
        <begin position="98"/>
        <end position="121"/>
    </location>
</feature>